<proteinExistence type="predicted"/>
<keyword evidence="2" id="KW-1185">Reference proteome</keyword>
<dbReference type="EMBL" id="VZIZ01000007">
    <property type="protein sequence ID" value="KAF0569558.1"/>
    <property type="molecule type" value="Genomic_DNA"/>
</dbReference>
<gene>
    <name evidence="1" type="ORF">FQV37_2584</name>
</gene>
<accession>A0A6N7BYS8</accession>
<organism evidence="1 2">
    <name type="scientific">Psychrobacter nivimaris</name>
    <dbReference type="NCBI Taxonomy" id="281738"/>
    <lineage>
        <taxon>Bacteria</taxon>
        <taxon>Pseudomonadati</taxon>
        <taxon>Pseudomonadota</taxon>
        <taxon>Gammaproteobacteria</taxon>
        <taxon>Moraxellales</taxon>
        <taxon>Moraxellaceae</taxon>
        <taxon>Psychrobacter</taxon>
    </lineage>
</organism>
<sequence length="69" mass="7689">MINTINWKAIVRDLLEGRTQLELQEITGVHQGVISDLKSGKPKPHLTYVNGAALLKAHQELCQNEPEEA</sequence>
<dbReference type="Proteomes" id="UP000471465">
    <property type="component" value="Unassembled WGS sequence"/>
</dbReference>
<evidence type="ECO:0008006" key="3">
    <source>
        <dbReference type="Google" id="ProtNLM"/>
    </source>
</evidence>
<comment type="caution">
    <text evidence="1">The sequence shown here is derived from an EMBL/GenBank/DDBJ whole genome shotgun (WGS) entry which is preliminary data.</text>
</comment>
<dbReference type="RefSeq" id="WP_160021232.1">
    <property type="nucleotide sequence ID" value="NZ_VZIZ01000007.1"/>
</dbReference>
<name>A0A6N7BYS8_9GAMM</name>
<reference evidence="1 2" key="1">
    <citation type="submission" date="2019-09" db="EMBL/GenBank/DDBJ databases">
        <title>Draft genome sequence of Psychrobacter nivimaris LAMA 639, in search for biotechnological relevant genes.</title>
        <authorList>
            <person name="Lima A.O.S."/>
            <person name="Staloch B.E.K."/>
            <person name="Freitas R.C."/>
            <person name="Niero H."/>
            <person name="Silva M.A.C."/>
        </authorList>
    </citation>
    <scope>NUCLEOTIDE SEQUENCE [LARGE SCALE GENOMIC DNA]</scope>
    <source>
        <strain evidence="1 2">LAMA 639</strain>
    </source>
</reference>
<dbReference type="AlphaFoldDB" id="A0A6N7BYS8"/>
<protein>
    <recommendedName>
        <fullName evidence="3">HTH cro/C1-type domain-containing protein</fullName>
    </recommendedName>
</protein>
<evidence type="ECO:0000313" key="1">
    <source>
        <dbReference type="EMBL" id="KAF0569558.1"/>
    </source>
</evidence>
<evidence type="ECO:0000313" key="2">
    <source>
        <dbReference type="Proteomes" id="UP000471465"/>
    </source>
</evidence>